<feature type="transmembrane region" description="Helical" evidence="1">
    <location>
        <begin position="150"/>
        <end position="167"/>
    </location>
</feature>
<dbReference type="AlphaFoldDB" id="A0A7D4DZH4"/>
<name>A0A7D4DZH4_9BURK</name>
<dbReference type="GO" id="GO:0042925">
    <property type="term" value="F:benzoate transmembrane transporter activity"/>
    <property type="evidence" value="ECO:0007669"/>
    <property type="project" value="InterPro"/>
</dbReference>
<feature type="transmembrane region" description="Helical" evidence="1">
    <location>
        <begin position="100"/>
        <end position="119"/>
    </location>
</feature>
<feature type="transmembrane region" description="Helical" evidence="1">
    <location>
        <begin position="366"/>
        <end position="388"/>
    </location>
</feature>
<dbReference type="InterPro" id="IPR004711">
    <property type="entry name" value="Benzoate_Transporter"/>
</dbReference>
<dbReference type="PANTHER" id="PTHR30199">
    <property type="entry name" value="MFS FAMILY TRANSPORTER, PREDICTED SUBSTRATE BENZOATE"/>
    <property type="match status" value="1"/>
</dbReference>
<feature type="transmembrane region" description="Helical" evidence="1">
    <location>
        <begin position="76"/>
        <end position="94"/>
    </location>
</feature>
<keyword evidence="1" id="KW-0812">Transmembrane</keyword>
<organism evidence="2 3">
    <name type="scientific">Achromobacter pestifer</name>
    <dbReference type="NCBI Taxonomy" id="1353889"/>
    <lineage>
        <taxon>Bacteria</taxon>
        <taxon>Pseudomonadati</taxon>
        <taxon>Pseudomonadota</taxon>
        <taxon>Betaproteobacteria</taxon>
        <taxon>Burkholderiales</taxon>
        <taxon>Alcaligenaceae</taxon>
        <taxon>Achromobacter</taxon>
    </lineage>
</organism>
<dbReference type="KEGG" id="apes:FOC84_23050"/>
<dbReference type="Pfam" id="PF03594">
    <property type="entry name" value="BenE"/>
    <property type="match status" value="1"/>
</dbReference>
<keyword evidence="1" id="KW-1133">Transmembrane helix</keyword>
<sequence>MMRTLRQWRQDASLSALVAGFLAVLISYAGPLVVVFQAASQAHLSTAQTSSWIWAISIGSGVSGLILSWRLRVPIITAWSTPGAALLVGMLPGIPWSEAVGAYLLSALLVTLIGVSGVFDRFIERIPKGIAAAMLAGILLHFGMQVFASIKVDPLLVLAMILTFLIVKRIWPRYAIAAVMAVGIAIAMASGNTHLSQLRFTPVVPEFVAPAWSWHALLSLGLPLALVTLTGQYVPGMAVLRASGYRVPASGIISVTGFTSLLLAPFGSHGVNLAAITAAICTGKEAHEDAGRRYIAGIACGLLYIGIGIFGGTLALLFQALPAELIAALAGLALLGAIATGLVGLAQDEKHRDASVITFLATASGMSFLGLGSAFWGLVIGGVSYLVLHRPWQIRGSRQSAMDQA</sequence>
<dbReference type="Proteomes" id="UP000500970">
    <property type="component" value="Chromosome"/>
</dbReference>
<evidence type="ECO:0000313" key="3">
    <source>
        <dbReference type="Proteomes" id="UP000500970"/>
    </source>
</evidence>
<feature type="transmembrane region" description="Helical" evidence="1">
    <location>
        <begin position="12"/>
        <end position="39"/>
    </location>
</feature>
<feature type="transmembrane region" description="Helical" evidence="1">
    <location>
        <begin position="174"/>
        <end position="192"/>
    </location>
</feature>
<feature type="transmembrane region" description="Helical" evidence="1">
    <location>
        <begin position="126"/>
        <end position="144"/>
    </location>
</feature>
<dbReference type="PANTHER" id="PTHR30199:SF0">
    <property type="entry name" value="INNER MEMBRANE PROTEIN YDCO"/>
    <property type="match status" value="1"/>
</dbReference>
<keyword evidence="1" id="KW-0472">Membrane</keyword>
<accession>A0A7D4DZH4</accession>
<feature type="transmembrane region" description="Helical" evidence="1">
    <location>
        <begin position="51"/>
        <end position="69"/>
    </location>
</feature>
<reference evidence="2 3" key="1">
    <citation type="submission" date="2020-05" db="EMBL/GenBank/DDBJ databases">
        <title>FDA dAtabase for Regulatory Grade micrObial Sequences (FDA-ARGOS): Supporting development and validation of Infectious Disease Dx tests.</title>
        <authorList>
            <person name="Sproer C."/>
            <person name="Gronow S."/>
            <person name="Severitt S."/>
            <person name="Schroder I."/>
            <person name="Tallon L."/>
            <person name="Sadzewicz L."/>
            <person name="Zhao X."/>
            <person name="Vavikolanu K."/>
            <person name="Mehta A."/>
            <person name="Aluvathingal J."/>
            <person name="Nadendla S."/>
            <person name="Myers T."/>
            <person name="Yan Y."/>
            <person name="Sichtig H."/>
        </authorList>
    </citation>
    <scope>NUCLEOTIDE SEQUENCE [LARGE SCALE GENOMIC DNA]</scope>
    <source>
        <strain evidence="2 3">FDAARGOS_790</strain>
    </source>
</reference>
<dbReference type="EMBL" id="CP053985">
    <property type="protein sequence ID" value="QKH37652.1"/>
    <property type="molecule type" value="Genomic_DNA"/>
</dbReference>
<feature type="transmembrane region" description="Helical" evidence="1">
    <location>
        <begin position="294"/>
        <end position="318"/>
    </location>
</feature>
<feature type="transmembrane region" description="Helical" evidence="1">
    <location>
        <begin position="247"/>
        <end position="266"/>
    </location>
</feature>
<evidence type="ECO:0000313" key="2">
    <source>
        <dbReference type="EMBL" id="QKH37652.1"/>
    </source>
</evidence>
<feature type="transmembrane region" description="Helical" evidence="1">
    <location>
        <begin position="212"/>
        <end position="235"/>
    </location>
</feature>
<proteinExistence type="predicted"/>
<protein>
    <submittedName>
        <fullName evidence="2">Benzoate/H(+) symporter BenE family transporter</fullName>
    </submittedName>
</protein>
<dbReference type="NCBIfam" id="TIGR00843">
    <property type="entry name" value="benE"/>
    <property type="match status" value="1"/>
</dbReference>
<keyword evidence="3" id="KW-1185">Reference proteome</keyword>
<dbReference type="GO" id="GO:0005886">
    <property type="term" value="C:plasma membrane"/>
    <property type="evidence" value="ECO:0007669"/>
    <property type="project" value="TreeGrafter"/>
</dbReference>
<feature type="transmembrane region" description="Helical" evidence="1">
    <location>
        <begin position="325"/>
        <end position="346"/>
    </location>
</feature>
<gene>
    <name evidence="2" type="ORF">FOC84_23050</name>
</gene>
<evidence type="ECO:0000256" key="1">
    <source>
        <dbReference type="SAM" id="Phobius"/>
    </source>
</evidence>